<evidence type="ECO:0000313" key="2">
    <source>
        <dbReference type="Proteomes" id="UP000826573"/>
    </source>
</evidence>
<proteinExistence type="predicted"/>
<sequence length="79" mass="8305">MPTIDIILQQTNETAAIHSISSLVPHVSVALPEASATTGRSLPAKRSSSEVTRFGAIASAPPVPSYPLTQFLYSPTTLL</sequence>
<organism evidence="1 2">
    <name type="scientific">Trichoderma semiorbis</name>
    <dbReference type="NCBI Taxonomy" id="1491008"/>
    <lineage>
        <taxon>Eukaryota</taxon>
        <taxon>Fungi</taxon>
        <taxon>Dikarya</taxon>
        <taxon>Ascomycota</taxon>
        <taxon>Pezizomycotina</taxon>
        <taxon>Sordariomycetes</taxon>
        <taxon>Hypocreomycetidae</taxon>
        <taxon>Hypocreales</taxon>
        <taxon>Hypocreaceae</taxon>
        <taxon>Trichoderma</taxon>
    </lineage>
</organism>
<dbReference type="EMBL" id="JAIMJC010000007">
    <property type="protein sequence ID" value="KAH0522726.1"/>
    <property type="molecule type" value="Genomic_DNA"/>
</dbReference>
<comment type="caution">
    <text evidence="1">The sequence shown here is derived from an EMBL/GenBank/DDBJ whole genome shotgun (WGS) entry which is preliminary data.</text>
</comment>
<dbReference type="AlphaFoldDB" id="A0A9P8KQB7"/>
<name>A0A9P8KQB7_9HYPO</name>
<gene>
    <name evidence="1" type="ORF">TsFJ059_006526</name>
</gene>
<keyword evidence="2" id="KW-1185">Reference proteome</keyword>
<protein>
    <submittedName>
        <fullName evidence="1">Uncharacterized protein</fullName>
    </submittedName>
</protein>
<evidence type="ECO:0000313" key="1">
    <source>
        <dbReference type="EMBL" id="KAH0522726.1"/>
    </source>
</evidence>
<reference evidence="1 2" key="1">
    <citation type="submission" date="2021-08" db="EMBL/GenBank/DDBJ databases">
        <title>The highly contiguous genome resource for Trichoderma semiorbis FJ059, a fungal antagonistic to plant pathogens.</title>
        <authorList>
            <person name="Liu T."/>
        </authorList>
    </citation>
    <scope>NUCLEOTIDE SEQUENCE [LARGE SCALE GENOMIC DNA]</scope>
    <source>
        <strain evidence="1 2">FJ059</strain>
    </source>
</reference>
<dbReference type="Proteomes" id="UP000826573">
    <property type="component" value="Unassembled WGS sequence"/>
</dbReference>
<accession>A0A9P8KQB7</accession>